<dbReference type="AlphaFoldDB" id="A0A094PTF9"/>
<dbReference type="EMBL" id="JNSL01000149">
    <property type="protein sequence ID" value="KGA14407.1"/>
    <property type="molecule type" value="Genomic_DNA"/>
</dbReference>
<organism evidence="4">
    <name type="scientific">freshwater metagenome</name>
    <dbReference type="NCBI Taxonomy" id="449393"/>
    <lineage>
        <taxon>unclassified sequences</taxon>
        <taxon>metagenomes</taxon>
        <taxon>ecological metagenomes</taxon>
    </lineage>
</organism>
<dbReference type="InterPro" id="IPR016160">
    <property type="entry name" value="Ald_DH_CS_CYS"/>
</dbReference>
<dbReference type="InterPro" id="IPR016163">
    <property type="entry name" value="Ald_DH_C"/>
</dbReference>
<dbReference type="Pfam" id="PF00171">
    <property type="entry name" value="Aldedh"/>
    <property type="match status" value="1"/>
</dbReference>
<dbReference type="InterPro" id="IPR015590">
    <property type="entry name" value="Aldehyde_DH_dom"/>
</dbReference>
<proteinExistence type="inferred from homology"/>
<dbReference type="FunFam" id="3.40.605.10:FF:000007">
    <property type="entry name" value="NAD/NADP-dependent betaine aldehyde dehydrogenase"/>
    <property type="match status" value="1"/>
</dbReference>
<comment type="similarity">
    <text evidence="1">Belongs to the aldehyde dehydrogenase family.</text>
</comment>
<evidence type="ECO:0000313" key="4">
    <source>
        <dbReference type="EMBL" id="KGA14407.1"/>
    </source>
</evidence>
<dbReference type="NCBIfam" id="NF010000">
    <property type="entry name" value="PRK13473.1"/>
    <property type="match status" value="1"/>
</dbReference>
<dbReference type="PANTHER" id="PTHR11699">
    <property type="entry name" value="ALDEHYDE DEHYDROGENASE-RELATED"/>
    <property type="match status" value="1"/>
</dbReference>
<accession>A0A094PTF9</accession>
<sequence length="510" mass="53574">MTTRAPQAAPPFAPTMLIDGASRGATGGRTFTLRHPASGAAIGEIPHASAADVDAAIAAARRAFDTGGWRTTLPAERARLLLALADAVEREADHFADLEVWHTGTARKLRRDGDIPAVVDHLRYFAGILRAPEGIAAGEYTGNHTSMIRREPIGVAALIAPWNYPLAMAVWQAAPALAAGNTVVMKPASATPLAALRLAELAREVGFPAGVVNVITGPGAEIGAQFAADPRIDIIALTGDSATGRELMAAGAPTLKRLHLELGGKAPFIVFADADIEAAARGAVAGAFVNGGQDCTAATRLYAQSDIFDRLVNRIAELTAEVRIGDPFAPDTDLGSLISRTHRDRVAGYVDRAVAAGAKIVAGGSAQPTGVPTEGAYFAPTLIVGAQQSSEIVQQEVFGPVLVALPFADEAEAITLANDTLYGLASSCWTSDVARAHRMAAALNFGAVLINDHLPFLSEMPHGGFKQSGFGKDLSRYSFEEYTQIKHVAIEITGEAEKAWHWTIFGEPKK</sequence>
<reference evidence="4" key="1">
    <citation type="submission" date="2014-06" db="EMBL/GenBank/DDBJ databases">
        <title>Key roles for freshwater Actinobacteria revealed by deep metagenomic sequencing.</title>
        <authorList>
            <person name="Ghai R."/>
            <person name="Mizuno C.M."/>
            <person name="Picazo A."/>
            <person name="Camacho A."/>
            <person name="Rodriguez-Valera F."/>
        </authorList>
    </citation>
    <scope>NUCLEOTIDE SEQUENCE</scope>
</reference>
<dbReference type="PROSITE" id="PS00070">
    <property type="entry name" value="ALDEHYDE_DEHYDR_CYS"/>
    <property type="match status" value="1"/>
</dbReference>
<dbReference type="Gene3D" id="3.40.309.10">
    <property type="entry name" value="Aldehyde Dehydrogenase, Chain A, domain 2"/>
    <property type="match status" value="1"/>
</dbReference>
<protein>
    <recommendedName>
        <fullName evidence="3">Aldehyde dehydrogenase domain-containing protein</fullName>
    </recommendedName>
</protein>
<feature type="domain" description="Aldehyde dehydrogenase" evidence="3">
    <location>
        <begin position="29"/>
        <end position="488"/>
    </location>
</feature>
<dbReference type="InterPro" id="IPR016161">
    <property type="entry name" value="Ald_DH/histidinol_DH"/>
</dbReference>
<dbReference type="Gene3D" id="3.40.605.10">
    <property type="entry name" value="Aldehyde Dehydrogenase, Chain A, domain 1"/>
    <property type="match status" value="1"/>
</dbReference>
<dbReference type="SUPFAM" id="SSF53720">
    <property type="entry name" value="ALDH-like"/>
    <property type="match status" value="1"/>
</dbReference>
<comment type="caution">
    <text evidence="4">The sequence shown here is derived from an EMBL/GenBank/DDBJ whole genome shotgun (WGS) entry which is preliminary data.</text>
</comment>
<dbReference type="GO" id="GO:0016620">
    <property type="term" value="F:oxidoreductase activity, acting on the aldehyde or oxo group of donors, NAD or NADP as acceptor"/>
    <property type="evidence" value="ECO:0007669"/>
    <property type="project" value="InterPro"/>
</dbReference>
<evidence type="ECO:0000256" key="2">
    <source>
        <dbReference type="ARBA" id="ARBA00023002"/>
    </source>
</evidence>
<gene>
    <name evidence="4" type="ORF">GM51_17365</name>
</gene>
<dbReference type="InterPro" id="IPR029510">
    <property type="entry name" value="Ald_DH_CS_GLU"/>
</dbReference>
<dbReference type="InterPro" id="IPR016162">
    <property type="entry name" value="Ald_DH_N"/>
</dbReference>
<dbReference type="FunFam" id="3.40.309.10:FF:000009">
    <property type="entry name" value="Aldehyde dehydrogenase A"/>
    <property type="match status" value="1"/>
</dbReference>
<dbReference type="PROSITE" id="PS00687">
    <property type="entry name" value="ALDEHYDE_DEHYDR_GLU"/>
    <property type="match status" value="1"/>
</dbReference>
<name>A0A094PTF9_9ZZZZ</name>
<evidence type="ECO:0000256" key="1">
    <source>
        <dbReference type="ARBA" id="ARBA00009986"/>
    </source>
</evidence>
<keyword evidence="2" id="KW-0560">Oxidoreductase</keyword>
<evidence type="ECO:0000259" key="3">
    <source>
        <dbReference type="Pfam" id="PF00171"/>
    </source>
</evidence>